<sequence length="170" mass="18905">MKLHFAYTSPINSPGSFPGLTQKQEAVANLHPRWQVFRGLQIKARSPQAFVPAIVECQVISEDEKGLTREVKFKEGMGPPGVEKVTEVVTYYGEMKADFEQVGLDTHISNIISASEDGLQLTFTFSWNLPHLVEGSPEAQEEEAVLRKMSASAVKQTITQIRRMVSEGKL</sequence>
<dbReference type="Pfam" id="PF08982">
    <property type="entry name" value="AtaL"/>
    <property type="match status" value="1"/>
</dbReference>
<reference evidence="1 2" key="1">
    <citation type="journal article" date="2015" name="Fungal Genet. Biol.">
        <title>Evolution of novel wood decay mechanisms in Agaricales revealed by the genome sequences of Fistulina hepatica and Cylindrobasidium torrendii.</title>
        <authorList>
            <person name="Floudas D."/>
            <person name="Held B.W."/>
            <person name="Riley R."/>
            <person name="Nagy L.G."/>
            <person name="Koehler G."/>
            <person name="Ransdell A.S."/>
            <person name="Younus H."/>
            <person name="Chow J."/>
            <person name="Chiniquy J."/>
            <person name="Lipzen A."/>
            <person name="Tritt A."/>
            <person name="Sun H."/>
            <person name="Haridas S."/>
            <person name="LaButti K."/>
            <person name="Ohm R.A."/>
            <person name="Kues U."/>
            <person name="Blanchette R.A."/>
            <person name="Grigoriev I.V."/>
            <person name="Minto R.E."/>
            <person name="Hibbett D.S."/>
        </authorList>
    </citation>
    <scope>NUCLEOTIDE SEQUENCE [LARGE SCALE GENOMIC DNA]</scope>
    <source>
        <strain evidence="1 2">ATCC 64428</strain>
    </source>
</reference>
<accession>A0A0D7A9G5</accession>
<dbReference type="InterPro" id="IPR015075">
    <property type="entry name" value="AtaL"/>
</dbReference>
<organism evidence="1 2">
    <name type="scientific">Fistulina hepatica ATCC 64428</name>
    <dbReference type="NCBI Taxonomy" id="1128425"/>
    <lineage>
        <taxon>Eukaryota</taxon>
        <taxon>Fungi</taxon>
        <taxon>Dikarya</taxon>
        <taxon>Basidiomycota</taxon>
        <taxon>Agaricomycotina</taxon>
        <taxon>Agaricomycetes</taxon>
        <taxon>Agaricomycetidae</taxon>
        <taxon>Agaricales</taxon>
        <taxon>Fistulinaceae</taxon>
        <taxon>Fistulina</taxon>
    </lineage>
</organism>
<evidence type="ECO:0000313" key="1">
    <source>
        <dbReference type="EMBL" id="KIY47039.1"/>
    </source>
</evidence>
<proteinExistence type="predicted"/>
<evidence type="ECO:0000313" key="2">
    <source>
        <dbReference type="Proteomes" id="UP000054144"/>
    </source>
</evidence>
<dbReference type="AlphaFoldDB" id="A0A0D7A9G5"/>
<dbReference type="Proteomes" id="UP000054144">
    <property type="component" value="Unassembled WGS sequence"/>
</dbReference>
<protein>
    <submittedName>
        <fullName evidence="1">DUF1857-domain-containing protein</fullName>
    </submittedName>
</protein>
<dbReference type="Gene3D" id="3.30.530.20">
    <property type="match status" value="1"/>
</dbReference>
<keyword evidence="2" id="KW-1185">Reference proteome</keyword>
<dbReference type="InterPro" id="IPR023393">
    <property type="entry name" value="START-like_dom_sf"/>
</dbReference>
<dbReference type="SUPFAM" id="SSF55961">
    <property type="entry name" value="Bet v1-like"/>
    <property type="match status" value="1"/>
</dbReference>
<gene>
    <name evidence="1" type="ORF">FISHEDRAFT_75072</name>
</gene>
<dbReference type="EMBL" id="KN882016">
    <property type="protein sequence ID" value="KIY47039.1"/>
    <property type="molecule type" value="Genomic_DNA"/>
</dbReference>
<dbReference type="OrthoDB" id="2320332at2759"/>
<name>A0A0D7A9G5_9AGAR</name>